<dbReference type="AlphaFoldDB" id="A0A644U719"/>
<keyword evidence="1" id="KW-1133">Transmembrane helix</keyword>
<name>A0A644U719_9ZZZZ</name>
<feature type="transmembrane region" description="Helical" evidence="1">
    <location>
        <begin position="463"/>
        <end position="485"/>
    </location>
</feature>
<feature type="transmembrane region" description="Helical" evidence="1">
    <location>
        <begin position="318"/>
        <end position="338"/>
    </location>
</feature>
<proteinExistence type="predicted"/>
<reference evidence="2" key="1">
    <citation type="submission" date="2019-08" db="EMBL/GenBank/DDBJ databases">
        <authorList>
            <person name="Kucharzyk K."/>
            <person name="Murdoch R.W."/>
            <person name="Higgins S."/>
            <person name="Loffler F."/>
        </authorList>
    </citation>
    <scope>NUCLEOTIDE SEQUENCE</scope>
</reference>
<keyword evidence="1" id="KW-0812">Transmembrane</keyword>
<dbReference type="Gene3D" id="2.60.120.260">
    <property type="entry name" value="Galactose-binding domain-like"/>
    <property type="match status" value="1"/>
</dbReference>
<accession>A0A644U719</accession>
<feature type="transmembrane region" description="Helical" evidence="1">
    <location>
        <begin position="224"/>
        <end position="244"/>
    </location>
</feature>
<feature type="transmembrane region" description="Helical" evidence="1">
    <location>
        <begin position="7"/>
        <end position="25"/>
    </location>
</feature>
<comment type="caution">
    <text evidence="2">The sequence shown here is derived from an EMBL/GenBank/DDBJ whole genome shotgun (WGS) entry which is preliminary data.</text>
</comment>
<feature type="transmembrane region" description="Helical" evidence="1">
    <location>
        <begin position="144"/>
        <end position="161"/>
    </location>
</feature>
<keyword evidence="1" id="KW-0472">Membrane</keyword>
<sequence>MQNRPPTYRVYLVFLAVTALAYWQVALMQNSLKWDVMDCYLPWRYHVGECLQNGIFPFWNPYTHCGYPIHADLRSVWYPEAFLIGLSTGYTNLHLHFLFVFYLSLAGLGMYLLSTHFVRDWRASFMAGSAYLLSGFFTGHGQEMFGIIAATWIPFVLYYYIRLLKYQQFNDVLRTSVFVFLLVTGGYQALWAILFYLLLAVFVVRMIRLLRLRKAGEAVQLLKLNVLLLLISVLSLTVIAVSYFQVAPHLGRLSGVSLEDAWFMPFSPRSVLSFLIPFATVKDAAWYDTDLSMNNAYAGLIVLVFFVFSLFRKRSSLLNTFLIFGLIALLASFGRYTPVRSVLFHTLPMMDLFRHSSFFSYFALLAIILSAAAGFSSFLKHPEAGRCLLYRISLVTGAGLLILLIYGLKHAGAEPFQFLNKIVNFQEWLMHPSRYEHVVIHAMIQIFLLSLFALLISNCKRRIYPALMLLIILEMTLAVQLNTYYTVVSAGVRPMDLAVNLKQRAPAFPLPQTDIPVSDHTDASTSYAVLWRNTSIYSKVVSFGGFNSFRLQGCVSLTDSFPQLAEKVLQNPVIFLSDSLKQFSPEIDFSASGDNSILYTERDVLKTIPFQLEKSGDDSIRLTDFHPGFAGAEVNLKNPVAITLLQAWYPGWKALIDGNEAEIFVSDRMFMSVLCGPGNHRIEFVYSNKLIIAAFLVSGIVILLILSRLIVVAFSGRKRLAVAGIVFLWIVTAAAFLLRFNPTEPYTVKRENAYLDVAQKVAGSGVRHAIFNVDNESLMRKYLSEAGFNGEGYFYNHSRKSDMSLMLNYLDSIDRQGVVNLARVSLFAPFSPEETFILSSWDCIAEDNLNGFGNMSHLKRGSDRRFFKTFNDFEQAVRGWSGHVKALDSLNPFSGRFSNRIDGDSPGSYACRLKFGEGTVPGLPDGKITALARARIKGNAEGASLIIQKRRDDQVMETFPLSLAGLTKPGDGWVQVAKAGTFNKDFQQDDELIVYIWGSEKTKLYADDFSLEIISGEVSQK</sequence>
<organism evidence="2">
    <name type="scientific">bioreactor metagenome</name>
    <dbReference type="NCBI Taxonomy" id="1076179"/>
    <lineage>
        <taxon>unclassified sequences</taxon>
        <taxon>metagenomes</taxon>
        <taxon>ecological metagenomes</taxon>
    </lineage>
</organism>
<feature type="transmembrane region" description="Helical" evidence="1">
    <location>
        <begin position="720"/>
        <end position="740"/>
    </location>
</feature>
<feature type="transmembrane region" description="Helical" evidence="1">
    <location>
        <begin position="388"/>
        <end position="408"/>
    </location>
</feature>
<protein>
    <recommendedName>
        <fullName evidence="3">Bacterial membrane protein YfhO</fullName>
    </recommendedName>
</protein>
<evidence type="ECO:0008006" key="3">
    <source>
        <dbReference type="Google" id="ProtNLM"/>
    </source>
</evidence>
<feature type="transmembrane region" description="Helical" evidence="1">
    <location>
        <begin position="93"/>
        <end position="113"/>
    </location>
</feature>
<feature type="transmembrane region" description="Helical" evidence="1">
    <location>
        <begin position="358"/>
        <end position="379"/>
    </location>
</feature>
<feature type="transmembrane region" description="Helical" evidence="1">
    <location>
        <begin position="690"/>
        <end position="713"/>
    </location>
</feature>
<gene>
    <name evidence="2" type="ORF">SDC9_20548</name>
</gene>
<evidence type="ECO:0000256" key="1">
    <source>
        <dbReference type="SAM" id="Phobius"/>
    </source>
</evidence>
<feature type="transmembrane region" description="Helical" evidence="1">
    <location>
        <begin position="295"/>
        <end position="311"/>
    </location>
</feature>
<dbReference type="EMBL" id="VSSQ01000082">
    <property type="protein sequence ID" value="MPL74731.1"/>
    <property type="molecule type" value="Genomic_DNA"/>
</dbReference>
<feature type="transmembrane region" description="Helical" evidence="1">
    <location>
        <begin position="177"/>
        <end position="204"/>
    </location>
</feature>
<evidence type="ECO:0000313" key="2">
    <source>
        <dbReference type="EMBL" id="MPL74731.1"/>
    </source>
</evidence>
<feature type="transmembrane region" description="Helical" evidence="1">
    <location>
        <begin position="438"/>
        <end position="456"/>
    </location>
</feature>